<dbReference type="InterPro" id="IPR048028">
    <property type="entry name" value="Psb34-like"/>
</dbReference>
<evidence type="ECO:0000313" key="3">
    <source>
        <dbReference type="Proteomes" id="UP000016960"/>
    </source>
</evidence>
<reference evidence="2 3" key="1">
    <citation type="submission" date="2013-05" db="EMBL/GenBank/DDBJ databases">
        <title>Draft genome sequence of Rubidibacter lacunae KORDI 51-2.</title>
        <authorList>
            <person name="Choi D.H."/>
            <person name="Noh J.H."/>
            <person name="Kwon K.-K."/>
            <person name="Lee J.-H."/>
            <person name="Ryu J.-Y."/>
        </authorList>
    </citation>
    <scope>NUCLEOTIDE SEQUENCE [LARGE SCALE GENOMIC DNA]</scope>
    <source>
        <strain evidence="2 3">KORDI 51-2</strain>
    </source>
</reference>
<feature type="transmembrane region" description="Helical" evidence="1">
    <location>
        <begin position="34"/>
        <end position="55"/>
    </location>
</feature>
<name>U5DQ26_9CHRO</name>
<keyword evidence="1" id="KW-1133">Transmembrane helix</keyword>
<evidence type="ECO:0000313" key="2">
    <source>
        <dbReference type="EMBL" id="ERN41800.1"/>
    </source>
</evidence>
<dbReference type="Proteomes" id="UP000016960">
    <property type="component" value="Unassembled WGS sequence"/>
</dbReference>
<dbReference type="AlphaFoldDB" id="U5DQ26"/>
<dbReference type="EMBL" id="ASSJ01000041">
    <property type="protein sequence ID" value="ERN41800.1"/>
    <property type="molecule type" value="Genomic_DNA"/>
</dbReference>
<evidence type="ECO:0008006" key="4">
    <source>
        <dbReference type="Google" id="ProtNLM"/>
    </source>
</evidence>
<dbReference type="OrthoDB" id="532864at2"/>
<keyword evidence="1" id="KW-0472">Membrane</keyword>
<keyword evidence="3" id="KW-1185">Reference proteome</keyword>
<dbReference type="InParanoid" id="U5DQ26"/>
<organism evidence="2 3">
    <name type="scientific">Rubidibacter lacunae KORDI 51-2</name>
    <dbReference type="NCBI Taxonomy" id="582515"/>
    <lineage>
        <taxon>Bacteria</taxon>
        <taxon>Bacillati</taxon>
        <taxon>Cyanobacteriota</taxon>
        <taxon>Cyanophyceae</taxon>
        <taxon>Oscillatoriophycideae</taxon>
        <taxon>Chroococcales</taxon>
        <taxon>Aphanothecaceae</taxon>
        <taxon>Rubidibacter</taxon>
    </lineage>
</organism>
<evidence type="ECO:0000256" key="1">
    <source>
        <dbReference type="SAM" id="Phobius"/>
    </source>
</evidence>
<dbReference type="STRING" id="582515.KR51_00016530"/>
<dbReference type="eggNOG" id="ENOG5032ZUJ">
    <property type="taxonomic scope" value="Bacteria"/>
</dbReference>
<comment type="caution">
    <text evidence="2">The sequence shown here is derived from an EMBL/GenBank/DDBJ whole genome shotgun (WGS) entry which is preliminary data.</text>
</comment>
<dbReference type="RefSeq" id="WP_022606398.1">
    <property type="nucleotide sequence ID" value="NZ_ASSJ01000041.1"/>
</dbReference>
<protein>
    <recommendedName>
        <fullName evidence="4">Ssl1498 family light-harvesting-like protein</fullName>
    </recommendedName>
</protein>
<sequence>MPYVEEDGGRLNNYAITPKIYRADPPTASQKRNYIILGALSTVLLAGLMFVAVVASNSVA</sequence>
<keyword evidence="1" id="KW-0812">Transmembrane</keyword>
<accession>U5DQ26</accession>
<dbReference type="NCBIfam" id="NF033486">
    <property type="entry name" value="harvest_ssl1498"/>
    <property type="match status" value="1"/>
</dbReference>
<dbReference type="Pfam" id="PF26394">
    <property type="entry name" value="Psb34"/>
    <property type="match status" value="1"/>
</dbReference>
<gene>
    <name evidence="2" type="ORF">KR51_00016530</name>
</gene>
<proteinExistence type="predicted"/>